<name>A0A6J4PQG6_9ACTN</name>
<evidence type="ECO:0000313" key="3">
    <source>
        <dbReference type="EMBL" id="CAA9422518.1"/>
    </source>
</evidence>
<dbReference type="GO" id="GO:0009423">
    <property type="term" value="P:chorismate biosynthetic process"/>
    <property type="evidence" value="ECO:0007669"/>
    <property type="project" value="TreeGrafter"/>
</dbReference>
<dbReference type="InterPro" id="IPR036968">
    <property type="entry name" value="Enolpyruvate_Tfrase_sf"/>
</dbReference>
<dbReference type="GO" id="GO:0003866">
    <property type="term" value="F:3-phosphoshikimate 1-carboxyvinyltransferase activity"/>
    <property type="evidence" value="ECO:0007669"/>
    <property type="project" value="UniProtKB-EC"/>
</dbReference>
<organism evidence="3">
    <name type="scientific">uncultured Rubrobacteraceae bacterium</name>
    <dbReference type="NCBI Taxonomy" id="349277"/>
    <lineage>
        <taxon>Bacteria</taxon>
        <taxon>Bacillati</taxon>
        <taxon>Actinomycetota</taxon>
        <taxon>Rubrobacteria</taxon>
        <taxon>Rubrobacterales</taxon>
        <taxon>Rubrobacteraceae</taxon>
        <taxon>environmental samples</taxon>
    </lineage>
</organism>
<dbReference type="InterPro" id="IPR001986">
    <property type="entry name" value="Enolpyruvate_Tfrase_dom"/>
</dbReference>
<accession>A0A6J4PQG6</accession>
<feature type="domain" description="Enolpyruvate transferase" evidence="2">
    <location>
        <begin position="1"/>
        <end position="79"/>
    </location>
</feature>
<dbReference type="PANTHER" id="PTHR21090:SF5">
    <property type="entry name" value="PENTAFUNCTIONAL AROM POLYPEPTIDE"/>
    <property type="match status" value="1"/>
</dbReference>
<protein>
    <submittedName>
        <fullName evidence="3">3-phosphoshikimate 1-carboxyvinyltransferase</fullName>
        <ecNumber evidence="3">2.5.1.19</ecNumber>
    </submittedName>
</protein>
<sequence>DRISAVATELGRLGVGVEEGRDGLRILPGPLRPAVVETYGDHRVAMAFAVVGLAAADPVVAIRDPGCVAKTFPGYFRALESLR</sequence>
<dbReference type="InterPro" id="IPR013792">
    <property type="entry name" value="RNA3'P_cycl/enolpyr_Trfase_a/b"/>
</dbReference>
<feature type="non-terminal residue" evidence="3">
    <location>
        <position position="1"/>
    </location>
</feature>
<gene>
    <name evidence="3" type="ORF">AVDCRST_MAG55-2091</name>
</gene>
<proteinExistence type="predicted"/>
<dbReference type="PANTHER" id="PTHR21090">
    <property type="entry name" value="AROM/DEHYDROQUINATE SYNTHASE"/>
    <property type="match status" value="1"/>
</dbReference>
<dbReference type="AlphaFoldDB" id="A0A6J4PQG6"/>
<dbReference type="EMBL" id="CADCUZ010000097">
    <property type="protein sequence ID" value="CAA9422518.1"/>
    <property type="molecule type" value="Genomic_DNA"/>
</dbReference>
<dbReference type="Gene3D" id="3.65.10.10">
    <property type="entry name" value="Enolpyruvate transferase domain"/>
    <property type="match status" value="1"/>
</dbReference>
<evidence type="ECO:0000259" key="2">
    <source>
        <dbReference type="Pfam" id="PF00275"/>
    </source>
</evidence>
<evidence type="ECO:0000256" key="1">
    <source>
        <dbReference type="ARBA" id="ARBA00022679"/>
    </source>
</evidence>
<dbReference type="Pfam" id="PF00275">
    <property type="entry name" value="EPSP_synthase"/>
    <property type="match status" value="1"/>
</dbReference>
<keyword evidence="1 3" id="KW-0808">Transferase</keyword>
<dbReference type="EC" id="2.5.1.19" evidence="3"/>
<dbReference type="SUPFAM" id="SSF55205">
    <property type="entry name" value="EPT/RTPC-like"/>
    <property type="match status" value="1"/>
</dbReference>
<reference evidence="3" key="1">
    <citation type="submission" date="2020-02" db="EMBL/GenBank/DDBJ databases">
        <authorList>
            <person name="Meier V. D."/>
        </authorList>
    </citation>
    <scope>NUCLEOTIDE SEQUENCE</scope>
    <source>
        <strain evidence="3">AVDCRST_MAG55</strain>
    </source>
</reference>